<reference evidence="2" key="1">
    <citation type="submission" date="2019-06" db="EMBL/GenBank/DDBJ databases">
        <title>The Complete Genome of Proteus mirabilis Siphophage Saba.</title>
        <authorList>
            <person name="Nyugen J."/>
            <person name="Harb L."/>
            <person name="Moreland R."/>
            <person name="Liu M."/>
            <person name="Ramsey J."/>
        </authorList>
    </citation>
    <scope>NUCLEOTIDE SEQUENCE [LARGE SCALE GENOMIC DNA]</scope>
</reference>
<sequence>MVKSSGYWYRCHCGRFLKSEAKVSGRGKMAIPLVRVWCSSCGLFSPWRQSVFYAIQAFPDPLDKARK</sequence>
<dbReference type="EMBL" id="MN062188">
    <property type="protein sequence ID" value="QEG09390.1"/>
    <property type="molecule type" value="Genomic_DNA"/>
</dbReference>
<evidence type="ECO:0000313" key="2">
    <source>
        <dbReference type="Proteomes" id="UP000322840"/>
    </source>
</evidence>
<protein>
    <submittedName>
        <fullName evidence="1">Uncharacterized protein</fullName>
    </submittedName>
</protein>
<proteinExistence type="predicted"/>
<accession>A0A5B9NBM0</accession>
<dbReference type="Proteomes" id="UP000322840">
    <property type="component" value="Segment"/>
</dbReference>
<organism evidence="1 2">
    <name type="scientific">Proteus phage Saba</name>
    <dbReference type="NCBI Taxonomy" id="2596672"/>
    <lineage>
        <taxon>Viruses</taxon>
        <taxon>Duplodnaviria</taxon>
        <taxon>Heunggongvirae</taxon>
        <taxon>Uroviricota</taxon>
        <taxon>Caudoviricetes</taxon>
        <taxon>Casjensviridae</taxon>
        <taxon>Cenphatecvirus</taxon>
        <taxon>Cenphatecvirus saba</taxon>
    </lineage>
</organism>
<keyword evidence="2" id="KW-1185">Reference proteome</keyword>
<evidence type="ECO:0000313" key="1">
    <source>
        <dbReference type="EMBL" id="QEG09390.1"/>
    </source>
</evidence>
<gene>
    <name evidence="1" type="ORF">CPT_Saba_017</name>
</gene>
<name>A0A5B9NBM0_9CAUD</name>